<sequence>MHDGPNRRLTPLFQQTTQLSSRSAKAGRRRKVRSSECGMLKTTRGSNGMTLRTYEAKVLKPQDEYAYRAAGFLPYRLDADGNVEVLVGVERYRERGLKWSFLGGRREKGDDGSFATAVRELWEETGREMDLDVITKTIQTSTDLRVFWLPSGKYALFLCGVSSLSGWSKNISERYNEMPRSERPDEADMASLHWLPLQYVSKFFAEGSYVPPDYTPPPEPDCLPLKLNYANVRPPMSQILLSVAFWRCLFQSVSEHERRRSFPFPHALGFDTSVFKRLFSDLLPRPSLARREDLRRPKATGTAPAAARRPDRAIKVPPLATGQRRHNLTEASVDLTALTKAEGEPAVVGERADASGAGGSFVSVTSIRQLLLATSVAMAEGSRRSTVPLTQPAPRPAEPPPSNATGGGAAAAARVTVVDLRSKLTLPNQSRVNATFFTQASPPRNTTSDQSTLNDTALAVPTTRPPRARRRRGRRGRGGKGALELPNQSRVNVTAFTGSTPRDVTPPLDGESSDPGQRSVGVMADDVSPHTVMDPHDDLWEHAEVDIIHDMLAVDSADGTSTSADFDRDGPHTALNRRNGARRKRKTYNLRLGVGGGAASADGRPVTRDKADGEGELVRVRPRK</sequence>
<dbReference type="InterPro" id="IPR015797">
    <property type="entry name" value="NUDIX_hydrolase-like_dom_sf"/>
</dbReference>
<feature type="region of interest" description="Disordered" evidence="1">
    <location>
        <begin position="561"/>
        <end position="624"/>
    </location>
</feature>
<dbReference type="Gene3D" id="3.90.79.10">
    <property type="entry name" value="Nucleoside Triphosphate Pyrophosphohydrolase"/>
    <property type="match status" value="1"/>
</dbReference>
<protein>
    <recommendedName>
        <fullName evidence="2">Nudix hydrolase domain-containing protein</fullName>
    </recommendedName>
</protein>
<keyword evidence="4" id="KW-1185">Reference proteome</keyword>
<reference evidence="3 4" key="1">
    <citation type="submission" date="2014-11" db="EMBL/GenBank/DDBJ databases">
        <authorList>
            <person name="Zhu J."/>
            <person name="Qi W."/>
            <person name="Song R."/>
        </authorList>
    </citation>
    <scope>NUCLEOTIDE SEQUENCE [LARGE SCALE GENOMIC DNA]</scope>
</reference>
<feature type="compositionally biased region" description="Pro residues" evidence="1">
    <location>
        <begin position="391"/>
        <end position="402"/>
    </location>
</feature>
<feature type="compositionally biased region" description="Basic and acidic residues" evidence="1">
    <location>
        <begin position="605"/>
        <end position="624"/>
    </location>
</feature>
<dbReference type="SUPFAM" id="SSF55811">
    <property type="entry name" value="Nudix"/>
    <property type="match status" value="1"/>
</dbReference>
<dbReference type="InterPro" id="IPR000086">
    <property type="entry name" value="NUDIX_hydrolase_dom"/>
</dbReference>
<organism evidence="3 4">
    <name type="scientific">Vitrella brassicaformis (strain CCMP3155)</name>
    <dbReference type="NCBI Taxonomy" id="1169540"/>
    <lineage>
        <taxon>Eukaryota</taxon>
        <taxon>Sar</taxon>
        <taxon>Alveolata</taxon>
        <taxon>Colpodellida</taxon>
        <taxon>Vitrellaceae</taxon>
        <taxon>Vitrella</taxon>
    </lineage>
</organism>
<proteinExistence type="predicted"/>
<evidence type="ECO:0000313" key="4">
    <source>
        <dbReference type="Proteomes" id="UP000041254"/>
    </source>
</evidence>
<feature type="region of interest" description="Disordered" evidence="1">
    <location>
        <begin position="496"/>
        <end position="520"/>
    </location>
</feature>
<feature type="compositionally biased region" description="Basic residues" evidence="1">
    <location>
        <begin position="466"/>
        <end position="478"/>
    </location>
</feature>
<dbReference type="VEuPathDB" id="CryptoDB:Vbra_18952"/>
<accession>A0A0G4GWK5</accession>
<evidence type="ECO:0000313" key="3">
    <source>
        <dbReference type="EMBL" id="CEM35384.1"/>
    </source>
</evidence>
<dbReference type="Proteomes" id="UP000041254">
    <property type="component" value="Unassembled WGS sequence"/>
</dbReference>
<feature type="compositionally biased region" description="Basic residues" evidence="1">
    <location>
        <begin position="579"/>
        <end position="588"/>
    </location>
</feature>
<feature type="domain" description="Nudix hydrolase" evidence="2">
    <location>
        <begin position="65"/>
        <end position="217"/>
    </location>
</feature>
<dbReference type="InParanoid" id="A0A0G4GWK5"/>
<feature type="region of interest" description="Disordered" evidence="1">
    <location>
        <begin position="435"/>
        <end position="484"/>
    </location>
</feature>
<feature type="region of interest" description="Disordered" evidence="1">
    <location>
        <begin position="292"/>
        <end position="331"/>
    </location>
</feature>
<evidence type="ECO:0000259" key="2">
    <source>
        <dbReference type="PROSITE" id="PS51462"/>
    </source>
</evidence>
<feature type="region of interest" description="Disordered" evidence="1">
    <location>
        <begin position="378"/>
        <end position="410"/>
    </location>
</feature>
<dbReference type="Pfam" id="PF00293">
    <property type="entry name" value="NUDIX"/>
    <property type="match status" value="1"/>
</dbReference>
<name>A0A0G4GWK5_VITBC</name>
<dbReference type="AlphaFoldDB" id="A0A0G4GWK5"/>
<evidence type="ECO:0000256" key="1">
    <source>
        <dbReference type="SAM" id="MobiDB-lite"/>
    </source>
</evidence>
<dbReference type="PROSITE" id="PS51462">
    <property type="entry name" value="NUDIX"/>
    <property type="match status" value="1"/>
</dbReference>
<gene>
    <name evidence="3" type="ORF">Vbra_18952</name>
</gene>
<dbReference type="EMBL" id="CDMY01000850">
    <property type="protein sequence ID" value="CEM35384.1"/>
    <property type="molecule type" value="Genomic_DNA"/>
</dbReference>
<feature type="compositionally biased region" description="Polar residues" evidence="1">
    <location>
        <begin position="435"/>
        <end position="455"/>
    </location>
</feature>